<evidence type="ECO:0000256" key="6">
    <source>
        <dbReference type="ARBA" id="ARBA00022842"/>
    </source>
</evidence>
<keyword evidence="7" id="KW-0472">Membrane</keyword>
<dbReference type="InterPro" id="IPR020550">
    <property type="entry name" value="Inositol_monophosphatase_CS"/>
</dbReference>
<evidence type="ECO:0000256" key="1">
    <source>
        <dbReference type="ARBA" id="ARBA00005289"/>
    </source>
</evidence>
<evidence type="ECO:0000256" key="8">
    <source>
        <dbReference type="ARBA" id="ARBA00044544"/>
    </source>
</evidence>
<evidence type="ECO:0000256" key="2">
    <source>
        <dbReference type="ARBA" id="ARBA00022475"/>
    </source>
</evidence>
<dbReference type="HAMAP" id="MF_02095">
    <property type="entry name" value="CysQ"/>
    <property type="match status" value="1"/>
</dbReference>
<dbReference type="SUPFAM" id="SSF56655">
    <property type="entry name" value="Carbohydrate phosphatase"/>
    <property type="match status" value="1"/>
</dbReference>
<dbReference type="PROSITE" id="PS00630">
    <property type="entry name" value="IMP_2"/>
    <property type="match status" value="1"/>
</dbReference>
<proteinExistence type="inferred from homology"/>
<dbReference type="PANTHER" id="PTHR43028:SF5">
    <property type="entry name" value="3'(2'),5'-BISPHOSPHATE NUCLEOTIDASE 1"/>
    <property type="match status" value="1"/>
</dbReference>
<dbReference type="Gene3D" id="3.40.190.80">
    <property type="match status" value="1"/>
</dbReference>
<dbReference type="GO" id="GO:0050427">
    <property type="term" value="P:3'-phosphoadenosine 5'-phosphosulfate metabolic process"/>
    <property type="evidence" value="ECO:0007669"/>
    <property type="project" value="TreeGrafter"/>
</dbReference>
<keyword evidence="2" id="KW-1003">Cell membrane</keyword>
<dbReference type="PROSITE" id="PS00629">
    <property type="entry name" value="IMP_1"/>
    <property type="match status" value="1"/>
</dbReference>
<dbReference type="EMBL" id="UINC01123018">
    <property type="protein sequence ID" value="SVC99200.1"/>
    <property type="molecule type" value="Genomic_DNA"/>
</dbReference>
<accession>A0A382RP54</accession>
<dbReference type="GO" id="GO:0046854">
    <property type="term" value="P:phosphatidylinositol phosphate biosynthetic process"/>
    <property type="evidence" value="ECO:0007669"/>
    <property type="project" value="InterPro"/>
</dbReference>
<dbReference type="Pfam" id="PF00459">
    <property type="entry name" value="Inositol_P"/>
    <property type="match status" value="1"/>
</dbReference>
<dbReference type="Gene3D" id="3.30.540.10">
    <property type="entry name" value="Fructose-1,6-Bisphosphatase, subunit A, domain 1"/>
    <property type="match status" value="1"/>
</dbReference>
<keyword evidence="6" id="KW-0460">Magnesium</keyword>
<dbReference type="PRINTS" id="PR00377">
    <property type="entry name" value="IMPHPHTASES"/>
</dbReference>
<evidence type="ECO:0000256" key="7">
    <source>
        <dbReference type="ARBA" id="ARBA00023136"/>
    </source>
</evidence>
<evidence type="ECO:0000256" key="3">
    <source>
        <dbReference type="ARBA" id="ARBA00022519"/>
    </source>
</evidence>
<dbReference type="InterPro" id="IPR000760">
    <property type="entry name" value="Inositol_monophosphatase-like"/>
</dbReference>
<comment type="similarity">
    <text evidence="1">Belongs to the inositol monophosphatase superfamily. CysQ family.</text>
</comment>
<evidence type="ECO:0000313" key="9">
    <source>
        <dbReference type="EMBL" id="SVC99200.1"/>
    </source>
</evidence>
<dbReference type="GO" id="GO:0008441">
    <property type="term" value="F:3'(2'),5'-bisphosphate nucleotidase activity"/>
    <property type="evidence" value="ECO:0007669"/>
    <property type="project" value="InterPro"/>
</dbReference>
<organism evidence="9">
    <name type="scientific">marine metagenome</name>
    <dbReference type="NCBI Taxonomy" id="408172"/>
    <lineage>
        <taxon>unclassified sequences</taxon>
        <taxon>metagenomes</taxon>
        <taxon>ecological metagenomes</taxon>
    </lineage>
</organism>
<reference evidence="9" key="1">
    <citation type="submission" date="2018-05" db="EMBL/GenBank/DDBJ databases">
        <authorList>
            <person name="Lanie J.A."/>
            <person name="Ng W.-L."/>
            <person name="Kazmierczak K.M."/>
            <person name="Andrzejewski T.M."/>
            <person name="Davidsen T.M."/>
            <person name="Wayne K.J."/>
            <person name="Tettelin H."/>
            <person name="Glass J.I."/>
            <person name="Rusch D."/>
            <person name="Podicherti R."/>
            <person name="Tsui H.-C.T."/>
            <person name="Winkler M.E."/>
        </authorList>
    </citation>
    <scope>NUCLEOTIDE SEQUENCE</scope>
</reference>
<dbReference type="InterPro" id="IPR050725">
    <property type="entry name" value="CysQ/Inositol_MonoPase"/>
</dbReference>
<dbReference type="GO" id="GO:0000287">
    <property type="term" value="F:magnesium ion binding"/>
    <property type="evidence" value="ECO:0007669"/>
    <property type="project" value="InterPro"/>
</dbReference>
<keyword evidence="3" id="KW-0997">Cell inner membrane</keyword>
<gene>
    <name evidence="9" type="ORF">METZ01_LOCUS352054</name>
</gene>
<sequence length="276" mass="30891">MPLNEQLIISTIEIAKEAGEAISQIYNSDFDYQIKKDLSPITAADRLSHKIITERLKILTPEIPILSEENCDIPFKVRAQWTDYWLVDPLDGTKEFINNNGEFTVNIALVKNNTPILGIIHIPISHETYWGSKNKGSFYLNANDDVVKISVSNNHQSPIRIVASRSHPSEVLNDVLEKIINYEIINIGSSIKFCHIASGQADCYPRFGPTSEWDTAAGEAIVRYAGGHMVTLNGNLMHYNKKEDYLNPNFIVSSDKIISESFLSLINNGKSVAGRK</sequence>
<keyword evidence="4" id="KW-0479">Metal-binding</keyword>
<dbReference type="AlphaFoldDB" id="A0A382RP54"/>
<keyword evidence="5" id="KW-0378">Hydrolase</keyword>
<name>A0A382RP54_9ZZZZ</name>
<evidence type="ECO:0000256" key="5">
    <source>
        <dbReference type="ARBA" id="ARBA00022801"/>
    </source>
</evidence>
<dbReference type="GO" id="GO:0000103">
    <property type="term" value="P:sulfate assimilation"/>
    <property type="evidence" value="ECO:0007669"/>
    <property type="project" value="TreeGrafter"/>
</dbReference>
<dbReference type="NCBIfam" id="TIGR01331">
    <property type="entry name" value="bisphos_cysQ"/>
    <property type="match status" value="1"/>
</dbReference>
<dbReference type="CDD" id="cd01638">
    <property type="entry name" value="CysQ"/>
    <property type="match status" value="1"/>
</dbReference>
<dbReference type="InterPro" id="IPR006240">
    <property type="entry name" value="CysQ"/>
</dbReference>
<evidence type="ECO:0000256" key="4">
    <source>
        <dbReference type="ARBA" id="ARBA00022723"/>
    </source>
</evidence>
<dbReference type="PANTHER" id="PTHR43028">
    <property type="entry name" value="3'(2'),5'-BISPHOSPHATE NUCLEOTIDASE 1"/>
    <property type="match status" value="1"/>
</dbReference>
<protein>
    <recommendedName>
        <fullName evidence="8">3'-phosphoadenosine 5'-phosphate phosphatase</fullName>
    </recommendedName>
</protein>
<dbReference type="InterPro" id="IPR020583">
    <property type="entry name" value="Inositol_monoP_metal-BS"/>
</dbReference>
<dbReference type="FunFam" id="3.40.190.80:FF:000005">
    <property type="entry name" value="3'(2'),5'-bisphosphate nucleotidase CysQ"/>
    <property type="match status" value="1"/>
</dbReference>